<dbReference type="Pfam" id="PF14223">
    <property type="entry name" value="Retrotran_gag_2"/>
    <property type="match status" value="1"/>
</dbReference>
<feature type="compositionally biased region" description="Basic residues" evidence="1">
    <location>
        <begin position="432"/>
        <end position="442"/>
    </location>
</feature>
<accession>A0ABM3KTV9</accession>
<dbReference type="SUPFAM" id="SSF53098">
    <property type="entry name" value="Ribonuclease H-like"/>
    <property type="match status" value="1"/>
</dbReference>
<sequence length="701" mass="78928">MVSEQSNNETLENNLGETQIETEPVVAAAMEKLLQNLQKPPIYPTGVVPQPYAPPSDQKTIHAPPPFYVTAHPVPFYAPSDVQPSNPSGHPHPHAPSTSSGQQPSTVNLSNQYSKQQLYVHSLQQPLFSDNGIDQPQNRLDIEAGESSTHSKPTELPMYSKNPVTSFPNSQSNYITGSLGSSTGNFSGEKLNGQNYFSWSQSIKMFLEGRYQFGFLTGETVRPPPGDALERLWKGEDSLIRSMLINSMEPQIGKPLLYAATAKDLWDTTQTLYSKRQNASRLYTLRKQVHNCKQGTLDVTTYFNKLFLLWQEMDLCRETVWDTPNDSTQYAKLEEADRVYDFLAGLNPKFDNVCGRILGQRPLPSLMEVCFEVRLEEDRTNAMGVLTTPTIDSAAFSARSLNHDSDKNNGKSIPVCEHCKKQWHTKDQCWKLHGRPPGGKKRSSNEKQNSGRVYISETTPASTSQSTDPTASQTKTPTLVPLLSQDMSSGRTIGTARHSRGLYILDDDTSCSSLSRVSLLSSYFSTSEQDCMLWHFRLGHPNFTYMQYLFPHLFSKLDVSSLSCDVCIRTKQHRVSFPSQPYKPTQPFNLIHSDVWGPSKVTTSSGKRWFATFIDDHTRLTCVYLITDKSEVTSIFQNFYHTIKTQFHTKIAILRSDNGREFQNHNLSEFLASKGIVHQTSCAYTPQQNGVAERKNDTLWK</sequence>
<keyword evidence="3" id="KW-1185">Reference proteome</keyword>
<proteinExistence type="predicted"/>
<dbReference type="RefSeq" id="XP_050941228.1">
    <property type="nucleotide sequence ID" value="XM_051085271.1"/>
</dbReference>
<evidence type="ECO:0000313" key="4">
    <source>
        <dbReference type="RefSeq" id="XP_050941228.1"/>
    </source>
</evidence>
<dbReference type="Gene3D" id="3.30.420.10">
    <property type="entry name" value="Ribonuclease H-like superfamily/Ribonuclease H"/>
    <property type="match status" value="1"/>
</dbReference>
<evidence type="ECO:0000259" key="2">
    <source>
        <dbReference type="PROSITE" id="PS50994"/>
    </source>
</evidence>
<dbReference type="InterPro" id="IPR039537">
    <property type="entry name" value="Retrotran_Ty1/copia-like"/>
</dbReference>
<evidence type="ECO:0000256" key="1">
    <source>
        <dbReference type="SAM" id="MobiDB-lite"/>
    </source>
</evidence>
<dbReference type="PANTHER" id="PTHR42648:SF22">
    <property type="entry name" value="REVERSE TRANSCRIPTASE TY1_COPIA-TYPE DOMAIN-CONTAINING PROTEIN"/>
    <property type="match status" value="1"/>
</dbReference>
<dbReference type="InterPro" id="IPR012337">
    <property type="entry name" value="RNaseH-like_sf"/>
</dbReference>
<dbReference type="PROSITE" id="PS50994">
    <property type="entry name" value="INTEGRASE"/>
    <property type="match status" value="1"/>
</dbReference>
<dbReference type="PANTHER" id="PTHR42648">
    <property type="entry name" value="TRANSPOSASE, PUTATIVE-RELATED"/>
    <property type="match status" value="1"/>
</dbReference>
<dbReference type="InterPro" id="IPR036397">
    <property type="entry name" value="RNaseH_sf"/>
</dbReference>
<evidence type="ECO:0000313" key="3">
    <source>
        <dbReference type="Proteomes" id="UP001652600"/>
    </source>
</evidence>
<dbReference type="GeneID" id="127149511"/>
<reference evidence="4" key="1">
    <citation type="submission" date="2025-08" db="UniProtKB">
        <authorList>
            <consortium name="RefSeq"/>
        </authorList>
    </citation>
    <scope>IDENTIFICATION</scope>
    <source>
        <tissue evidence="4">Stem</tissue>
    </source>
</reference>
<feature type="domain" description="Integrase catalytic" evidence="2">
    <location>
        <begin position="583"/>
        <end position="701"/>
    </location>
</feature>
<dbReference type="Pfam" id="PF00665">
    <property type="entry name" value="rve"/>
    <property type="match status" value="1"/>
</dbReference>
<feature type="region of interest" description="Disordered" evidence="1">
    <location>
        <begin position="430"/>
        <end position="477"/>
    </location>
</feature>
<organism evidence="3 4">
    <name type="scientific">Cucumis melo</name>
    <name type="common">Muskmelon</name>
    <dbReference type="NCBI Taxonomy" id="3656"/>
    <lineage>
        <taxon>Eukaryota</taxon>
        <taxon>Viridiplantae</taxon>
        <taxon>Streptophyta</taxon>
        <taxon>Embryophyta</taxon>
        <taxon>Tracheophyta</taxon>
        <taxon>Spermatophyta</taxon>
        <taxon>Magnoliopsida</taxon>
        <taxon>eudicotyledons</taxon>
        <taxon>Gunneridae</taxon>
        <taxon>Pentapetalae</taxon>
        <taxon>rosids</taxon>
        <taxon>fabids</taxon>
        <taxon>Cucurbitales</taxon>
        <taxon>Cucurbitaceae</taxon>
        <taxon>Benincaseae</taxon>
        <taxon>Cucumis</taxon>
    </lineage>
</organism>
<feature type="compositionally biased region" description="Polar residues" evidence="1">
    <location>
        <begin position="446"/>
        <end position="477"/>
    </location>
</feature>
<gene>
    <name evidence="4" type="primary">LOC127149511</name>
</gene>
<dbReference type="Pfam" id="PF13976">
    <property type="entry name" value="gag_pre-integrs"/>
    <property type="match status" value="1"/>
</dbReference>
<name>A0ABM3KTV9_CUCME</name>
<dbReference type="InterPro" id="IPR001584">
    <property type="entry name" value="Integrase_cat-core"/>
</dbReference>
<protein>
    <submittedName>
        <fullName evidence="4">Uncharacterized protein LOC127149511</fullName>
    </submittedName>
</protein>
<dbReference type="InterPro" id="IPR025724">
    <property type="entry name" value="GAG-pre-integrase_dom"/>
</dbReference>
<feature type="compositionally biased region" description="Polar residues" evidence="1">
    <location>
        <begin position="96"/>
        <end position="108"/>
    </location>
</feature>
<feature type="region of interest" description="Disordered" evidence="1">
    <location>
        <begin position="78"/>
        <end position="108"/>
    </location>
</feature>
<dbReference type="Proteomes" id="UP001652600">
    <property type="component" value="Chromosome 5"/>
</dbReference>